<evidence type="ECO:0000256" key="3">
    <source>
        <dbReference type="ARBA" id="ARBA00022525"/>
    </source>
</evidence>
<dbReference type="InterPro" id="IPR031098">
    <property type="entry name" value="Crust_neurohorm"/>
</dbReference>
<dbReference type="EMBL" id="KX118615">
    <property type="protein sequence ID" value="ANQ38660.1"/>
    <property type="molecule type" value="mRNA"/>
</dbReference>
<feature type="signal peptide" evidence="9">
    <location>
        <begin position="1"/>
        <end position="24"/>
    </location>
</feature>
<dbReference type="GO" id="GO:0005184">
    <property type="term" value="F:neuropeptide hormone activity"/>
    <property type="evidence" value="ECO:0007669"/>
    <property type="project" value="InterPro"/>
</dbReference>
<sequence>MHKNWTSLVVITVIFATCWNTAQTRFVANSEKFTSSEIDDSSSSSSSSFSSPPKESSPAPSFLERLEHSIKKRSVQGSSCRGIDSRVLWNKLDRVCGDCYNLYRKAIVAIGCRKGCFTSDYFTMCVGDLLLPTKEYDIYVSALSGVW</sequence>
<keyword evidence="5 7" id="KW-1015">Disulfide bond</keyword>
<accession>A0A1W5LU49</accession>
<feature type="region of interest" description="Disordered" evidence="8">
    <location>
        <begin position="36"/>
        <end position="60"/>
    </location>
</feature>
<proteinExistence type="evidence at transcript level"/>
<evidence type="ECO:0000313" key="10">
    <source>
        <dbReference type="EMBL" id="ANQ38660.1"/>
    </source>
</evidence>
<evidence type="ECO:0000256" key="6">
    <source>
        <dbReference type="ARBA" id="ARBA00023320"/>
    </source>
</evidence>
<feature type="disulfide bond" evidence="7">
    <location>
        <begin position="96"/>
        <end position="112"/>
    </location>
</feature>
<evidence type="ECO:0000256" key="1">
    <source>
        <dbReference type="ARBA" id="ARBA00004613"/>
    </source>
</evidence>
<dbReference type="GO" id="GO:0007623">
    <property type="term" value="P:circadian rhythm"/>
    <property type="evidence" value="ECO:0007669"/>
    <property type="project" value="TreeGrafter"/>
</dbReference>
<keyword evidence="3" id="KW-0964">Secreted</keyword>
<feature type="compositionally biased region" description="Low complexity" evidence="8">
    <location>
        <begin position="41"/>
        <end position="60"/>
    </location>
</feature>
<gene>
    <name evidence="10" type="primary">CHH3</name>
</gene>
<keyword evidence="6" id="KW-0527">Neuropeptide</keyword>
<dbReference type="Gene3D" id="1.10.2010.10">
    <property type="entry name" value="Crustacean CHH/MIH/GIH neurohormone"/>
    <property type="match status" value="1"/>
</dbReference>
<organism evidence="10">
    <name type="scientific">Chorismus antarcticus</name>
    <name type="common">Antarctic shrimp</name>
    <name type="synonym">Hippolyte antarctica</name>
    <dbReference type="NCBI Taxonomy" id="442697"/>
    <lineage>
        <taxon>Eukaryota</taxon>
        <taxon>Metazoa</taxon>
        <taxon>Ecdysozoa</taxon>
        <taxon>Arthropoda</taxon>
        <taxon>Crustacea</taxon>
        <taxon>Multicrustacea</taxon>
        <taxon>Malacostraca</taxon>
        <taxon>Eumalacostraca</taxon>
        <taxon>Eucarida</taxon>
        <taxon>Decapoda</taxon>
        <taxon>Pleocyemata</taxon>
        <taxon>Caridea</taxon>
        <taxon>Alpheoidea</taxon>
        <taxon>Hippolytidae</taxon>
        <taxon>Chorismus</taxon>
    </lineage>
</organism>
<keyword evidence="9" id="KW-0732">Signal</keyword>
<feature type="disulfide bond" evidence="7">
    <location>
        <begin position="80"/>
        <end position="116"/>
    </location>
</feature>
<reference evidence="10" key="1">
    <citation type="submission" date="2016-04" db="EMBL/GenBank/DDBJ databases">
        <authorList>
            <person name="Evans L.H."/>
            <person name="Alamgir A."/>
            <person name="Owens N."/>
            <person name="Weber N.D."/>
            <person name="Virtaneva K."/>
            <person name="Barbian K."/>
            <person name="Babar A."/>
            <person name="Rosenke K."/>
        </authorList>
    </citation>
    <scope>NUCLEOTIDE SEQUENCE</scope>
</reference>
<dbReference type="Pfam" id="PF01147">
    <property type="entry name" value="Crust_neurohorm"/>
    <property type="match status" value="1"/>
</dbReference>
<evidence type="ECO:0000256" key="7">
    <source>
        <dbReference type="PIRSR" id="PIRSR631098-51"/>
    </source>
</evidence>
<evidence type="ECO:0000256" key="2">
    <source>
        <dbReference type="ARBA" id="ARBA00005447"/>
    </source>
</evidence>
<name>A0A1W5LU49_CHOAN</name>
<dbReference type="InterPro" id="IPR035957">
    <property type="entry name" value="Crust_neurohorm_sf"/>
</dbReference>
<dbReference type="PRINTS" id="PR00550">
    <property type="entry name" value="HYPRGLYCEMIC"/>
</dbReference>
<comment type="subcellular location">
    <subcellularLocation>
        <location evidence="1">Secreted</location>
    </subcellularLocation>
</comment>
<dbReference type="PANTHER" id="PTHR35981">
    <property type="entry name" value="ION TRANSPORT PEPTIDE, ISOFORM C"/>
    <property type="match status" value="1"/>
</dbReference>
<evidence type="ECO:0000256" key="5">
    <source>
        <dbReference type="ARBA" id="ARBA00023157"/>
    </source>
</evidence>
<dbReference type="PROSITE" id="PS01250">
    <property type="entry name" value="CHH_MIH_GIH"/>
    <property type="match status" value="1"/>
</dbReference>
<protein>
    <submittedName>
        <fullName evidence="10">CHH3 preproprotein</fullName>
    </submittedName>
</protein>
<dbReference type="GO" id="GO:0005576">
    <property type="term" value="C:extracellular region"/>
    <property type="evidence" value="ECO:0007669"/>
    <property type="project" value="UniProtKB-SubCell"/>
</dbReference>
<dbReference type="InterPro" id="IPR018251">
    <property type="entry name" value="Crust_neurhormone_CS"/>
</dbReference>
<evidence type="ECO:0000256" key="9">
    <source>
        <dbReference type="SAM" id="SignalP"/>
    </source>
</evidence>
<evidence type="ECO:0000256" key="4">
    <source>
        <dbReference type="ARBA" id="ARBA00022702"/>
    </source>
</evidence>
<dbReference type="SUPFAM" id="SSF81778">
    <property type="entry name" value="Crustacean CHH/MIH/GIH neurohormone"/>
    <property type="match status" value="1"/>
</dbReference>
<feature type="disulfide bond" evidence="7">
    <location>
        <begin position="99"/>
        <end position="125"/>
    </location>
</feature>
<feature type="chain" id="PRO_5013094330" evidence="9">
    <location>
        <begin position="25"/>
        <end position="147"/>
    </location>
</feature>
<comment type="similarity">
    <text evidence="2">Belongs to the arthropod CHH/MIH/GIH/VIH hormone family.</text>
</comment>
<dbReference type="InterPro" id="IPR001166">
    <property type="entry name" value="Hyperglycemic"/>
</dbReference>
<keyword evidence="4" id="KW-0372">Hormone</keyword>
<evidence type="ECO:0000256" key="8">
    <source>
        <dbReference type="SAM" id="MobiDB-lite"/>
    </source>
</evidence>
<dbReference type="GO" id="GO:0007218">
    <property type="term" value="P:neuropeptide signaling pathway"/>
    <property type="evidence" value="ECO:0007669"/>
    <property type="project" value="UniProtKB-KW"/>
</dbReference>
<dbReference type="PANTHER" id="PTHR35981:SF2">
    <property type="entry name" value="ION TRANSPORT PEPTIDE, ISOFORM C"/>
    <property type="match status" value="1"/>
</dbReference>
<dbReference type="AlphaFoldDB" id="A0A1W5LU49"/>